<dbReference type="InterPro" id="IPR001387">
    <property type="entry name" value="Cro/C1-type_HTH"/>
</dbReference>
<dbReference type="PANTHER" id="PTHR46630">
    <property type="entry name" value="TETRATRICOPEPTIDE REPEAT PROTEIN 29"/>
    <property type="match status" value="1"/>
</dbReference>
<feature type="repeat" description="TPR" evidence="6">
    <location>
        <begin position="159"/>
        <end position="192"/>
    </location>
</feature>
<evidence type="ECO:0000256" key="5">
    <source>
        <dbReference type="ARBA" id="ARBA00038253"/>
    </source>
</evidence>
<dbReference type="GO" id="GO:0005737">
    <property type="term" value="C:cytoplasm"/>
    <property type="evidence" value="ECO:0007669"/>
    <property type="project" value="UniProtKB-SubCell"/>
</dbReference>
<evidence type="ECO:0000259" key="7">
    <source>
        <dbReference type="PROSITE" id="PS50943"/>
    </source>
</evidence>
<keyword evidence="3" id="KW-0677">Repeat</keyword>
<sequence length="439" mass="51881">MEFLTPGEKVKKIRKMLKIKQRELQDENITRGFISMIESNRSRMSIDTAKKIAKKFNERAKELGINLNINGEYLLLTAKQEAEKYCLEKLNNNIKLEHIKDIDEIIEISEKYGLTEMKIKAYIKRADLEFENHIYKKAFLDYHEALDILVNIGNTSLQAFLYNKLGRCKINEGDYIEALTYFNKALYYSLQTNDLKTKKNAIYNIALCYKKLNKFDAAFEYIDEYLSLIDKNEEFTHYVYINILKANCYKDKKEYEKAINLYQDLIKEVNDADITLVGYIYSNLAEIYLEQSNFDKSLECFNIAEKIRRDNDMTNLHHTLIDKANVYIKNENYNEALKLLEEGINLSYRNNDIEYILRGNYMLTDIYKHLDDNKNLNNTYMKIIDVLENVNNEREIIKIFANLSLMNLEQGNTKECKDYLNKIIEKINQNEHAIKTNTF</sequence>
<reference evidence="8 9" key="1">
    <citation type="submission" date="2016-08" db="EMBL/GenBank/DDBJ databases">
        <title>A novel genetic cassette of butanologenic Thermoanaerobacterium thermosaccharolyticum that directly convert cellulose to butanol.</title>
        <authorList>
            <person name="Li T."/>
            <person name="He J."/>
        </authorList>
    </citation>
    <scope>NUCLEOTIDE SEQUENCE [LARGE SCALE GENOMIC DNA]</scope>
    <source>
        <strain evidence="8 9">TG57</strain>
    </source>
</reference>
<comment type="subcellular location">
    <subcellularLocation>
        <location evidence="1">Cytoplasm</location>
    </subcellularLocation>
</comment>
<dbReference type="PROSITE" id="PS50943">
    <property type="entry name" value="HTH_CROC1"/>
    <property type="match status" value="1"/>
</dbReference>
<dbReference type="Pfam" id="PF12844">
    <property type="entry name" value="HTH_19"/>
    <property type="match status" value="1"/>
</dbReference>
<gene>
    <name evidence="8" type="ORF">Thert_01511</name>
</gene>
<dbReference type="RefSeq" id="WP_094397281.1">
    <property type="nucleotide sequence ID" value="NZ_CP016893.1"/>
</dbReference>
<dbReference type="Proteomes" id="UP000214975">
    <property type="component" value="Chromosome"/>
</dbReference>
<dbReference type="GO" id="GO:0003677">
    <property type="term" value="F:DNA binding"/>
    <property type="evidence" value="ECO:0007669"/>
    <property type="project" value="UniProtKB-KW"/>
</dbReference>
<dbReference type="AlphaFoldDB" id="A0A223HYI6"/>
<evidence type="ECO:0000256" key="6">
    <source>
        <dbReference type="PROSITE-ProRule" id="PRU00339"/>
    </source>
</evidence>
<dbReference type="PROSITE" id="PS50005">
    <property type="entry name" value="TPR"/>
    <property type="match status" value="2"/>
</dbReference>
<dbReference type="SUPFAM" id="SSF47413">
    <property type="entry name" value="lambda repressor-like DNA-binding domains"/>
    <property type="match status" value="1"/>
</dbReference>
<protein>
    <submittedName>
        <fullName evidence="8">DNA-binding protein</fullName>
    </submittedName>
</protein>
<dbReference type="PANTHER" id="PTHR46630:SF1">
    <property type="entry name" value="TETRATRICOPEPTIDE REPEAT PROTEIN 29"/>
    <property type="match status" value="1"/>
</dbReference>
<dbReference type="Gene3D" id="1.10.260.40">
    <property type="entry name" value="lambda repressor-like DNA-binding domains"/>
    <property type="match status" value="1"/>
</dbReference>
<dbReference type="Gene3D" id="1.25.40.10">
    <property type="entry name" value="Tetratricopeptide repeat domain"/>
    <property type="match status" value="2"/>
</dbReference>
<feature type="repeat" description="TPR" evidence="6">
    <location>
        <begin position="278"/>
        <end position="311"/>
    </location>
</feature>
<evidence type="ECO:0000256" key="1">
    <source>
        <dbReference type="ARBA" id="ARBA00004496"/>
    </source>
</evidence>
<evidence type="ECO:0000313" key="9">
    <source>
        <dbReference type="Proteomes" id="UP000214975"/>
    </source>
</evidence>
<keyword evidence="8" id="KW-0238">DNA-binding</keyword>
<comment type="similarity">
    <text evidence="5">Belongs to the Rap family.</text>
</comment>
<keyword evidence="4 6" id="KW-0802">TPR repeat</keyword>
<evidence type="ECO:0000256" key="2">
    <source>
        <dbReference type="ARBA" id="ARBA00022490"/>
    </source>
</evidence>
<dbReference type="Pfam" id="PF14938">
    <property type="entry name" value="SNAP"/>
    <property type="match status" value="1"/>
</dbReference>
<accession>A0A223HYI6</accession>
<proteinExistence type="inferred from homology"/>
<dbReference type="CDD" id="cd00093">
    <property type="entry name" value="HTH_XRE"/>
    <property type="match status" value="1"/>
</dbReference>
<dbReference type="SMART" id="SM00028">
    <property type="entry name" value="TPR"/>
    <property type="match status" value="7"/>
</dbReference>
<dbReference type="InterPro" id="IPR019734">
    <property type="entry name" value="TPR_rpt"/>
</dbReference>
<dbReference type="SUPFAM" id="SSF48452">
    <property type="entry name" value="TPR-like"/>
    <property type="match status" value="2"/>
</dbReference>
<evidence type="ECO:0000256" key="4">
    <source>
        <dbReference type="ARBA" id="ARBA00022803"/>
    </source>
</evidence>
<dbReference type="SMART" id="SM00530">
    <property type="entry name" value="HTH_XRE"/>
    <property type="match status" value="1"/>
</dbReference>
<dbReference type="InterPro" id="IPR010982">
    <property type="entry name" value="Lambda_DNA-bd_dom_sf"/>
</dbReference>
<dbReference type="Pfam" id="PF13424">
    <property type="entry name" value="TPR_12"/>
    <property type="match status" value="1"/>
</dbReference>
<dbReference type="EMBL" id="CP016893">
    <property type="protein sequence ID" value="AST57543.1"/>
    <property type="molecule type" value="Genomic_DNA"/>
</dbReference>
<dbReference type="InterPro" id="IPR051476">
    <property type="entry name" value="Bac_ResReg_Asp_Phosphatase"/>
</dbReference>
<keyword evidence="2" id="KW-0963">Cytoplasm</keyword>
<evidence type="ECO:0000313" key="8">
    <source>
        <dbReference type="EMBL" id="AST57543.1"/>
    </source>
</evidence>
<feature type="domain" description="HTH cro/C1-type" evidence="7">
    <location>
        <begin position="10"/>
        <end position="63"/>
    </location>
</feature>
<evidence type="ECO:0000256" key="3">
    <source>
        <dbReference type="ARBA" id="ARBA00022737"/>
    </source>
</evidence>
<organism evidence="8 9">
    <name type="scientific">Thermoanaerobacterium thermosaccharolyticum</name>
    <name type="common">Clostridium thermosaccharolyticum</name>
    <dbReference type="NCBI Taxonomy" id="1517"/>
    <lineage>
        <taxon>Bacteria</taxon>
        <taxon>Bacillati</taxon>
        <taxon>Bacillota</taxon>
        <taxon>Clostridia</taxon>
        <taxon>Thermoanaerobacterales</taxon>
        <taxon>Thermoanaerobacteraceae</taxon>
        <taxon>Thermoanaerobacterium</taxon>
    </lineage>
</organism>
<name>A0A223HYI6_THETR</name>
<dbReference type="InterPro" id="IPR011990">
    <property type="entry name" value="TPR-like_helical_dom_sf"/>
</dbReference>